<comment type="similarity">
    <text evidence="3">Belongs to the WD repeat fritz family.</text>
</comment>
<keyword evidence="5" id="KW-0963">Cytoplasm</keyword>
<evidence type="ECO:0000256" key="12">
    <source>
        <dbReference type="ARBA" id="ARBA00023273"/>
    </source>
</evidence>
<dbReference type="PANTHER" id="PTHR13667">
    <property type="entry name" value="HOMOLOC-13"/>
    <property type="match status" value="1"/>
</dbReference>
<keyword evidence="14" id="KW-1185">Reference proteome</keyword>
<evidence type="ECO:0000256" key="2">
    <source>
        <dbReference type="ARBA" id="ARBA00004430"/>
    </source>
</evidence>
<evidence type="ECO:0000256" key="10">
    <source>
        <dbReference type="ARBA" id="ARBA00023136"/>
    </source>
</evidence>
<dbReference type="GO" id="GO:0044782">
    <property type="term" value="P:cilium organization"/>
    <property type="evidence" value="ECO:0007669"/>
    <property type="project" value="TreeGrafter"/>
</dbReference>
<reference evidence="13" key="2">
    <citation type="submission" date="2025-08" db="UniProtKB">
        <authorList>
            <consortium name="Ensembl"/>
        </authorList>
    </citation>
    <scope>IDENTIFICATION</scope>
</reference>
<evidence type="ECO:0000256" key="11">
    <source>
        <dbReference type="ARBA" id="ARBA00023212"/>
    </source>
</evidence>
<evidence type="ECO:0000256" key="3">
    <source>
        <dbReference type="ARBA" id="ARBA00006059"/>
    </source>
</evidence>
<organism evidence="13 14">
    <name type="scientific">Cairina moschata</name>
    <name type="common">Muscovy duck</name>
    <dbReference type="NCBI Taxonomy" id="8855"/>
    <lineage>
        <taxon>Eukaryota</taxon>
        <taxon>Metazoa</taxon>
        <taxon>Chordata</taxon>
        <taxon>Craniata</taxon>
        <taxon>Vertebrata</taxon>
        <taxon>Euteleostomi</taxon>
        <taxon>Archelosauria</taxon>
        <taxon>Archosauria</taxon>
        <taxon>Dinosauria</taxon>
        <taxon>Saurischia</taxon>
        <taxon>Theropoda</taxon>
        <taxon>Coelurosauria</taxon>
        <taxon>Aves</taxon>
        <taxon>Neognathae</taxon>
        <taxon>Galloanserae</taxon>
        <taxon>Anseriformes</taxon>
        <taxon>Anatidae</taxon>
        <taxon>Anatinae</taxon>
        <taxon>Cairina</taxon>
    </lineage>
</organism>
<reference evidence="13" key="1">
    <citation type="submission" date="2018-09" db="EMBL/GenBank/DDBJ databases">
        <title>Common duck and Muscovy duck high density SNP chip.</title>
        <authorList>
            <person name="Vignal A."/>
            <person name="Thebault N."/>
            <person name="Warren W.C."/>
        </authorList>
    </citation>
    <scope>NUCLEOTIDE SEQUENCE [LARGE SCALE GENOMIC DNA]</scope>
</reference>
<dbReference type="PANTHER" id="PTHR13667:SF5">
    <property type="entry name" value="WD REPEAT-CONTAINING AND PLANAR CELL POLARITY EFFECTOR PROTEIN FRITZ HOMOLOG"/>
    <property type="match status" value="1"/>
</dbReference>
<dbReference type="InterPro" id="IPR024511">
    <property type="entry name" value="Frtz"/>
</dbReference>
<keyword evidence="6" id="KW-0853">WD repeat</keyword>
<dbReference type="Ensembl" id="ENSCMMT00000016735.1">
    <property type="protein sequence ID" value="ENSCMMP00000015208.1"/>
    <property type="gene ID" value="ENSCMMG00000009679.1"/>
</dbReference>
<evidence type="ECO:0000256" key="5">
    <source>
        <dbReference type="ARBA" id="ARBA00022490"/>
    </source>
</evidence>
<keyword evidence="12" id="KW-0966">Cell projection</keyword>
<keyword evidence="4" id="KW-1003">Cell membrane</keyword>
<keyword evidence="11" id="KW-0206">Cytoskeleton</keyword>
<evidence type="ECO:0000256" key="1">
    <source>
        <dbReference type="ARBA" id="ARBA00004236"/>
    </source>
</evidence>
<dbReference type="GO" id="GO:0045184">
    <property type="term" value="P:establishment of protein localization"/>
    <property type="evidence" value="ECO:0007669"/>
    <property type="project" value="TreeGrafter"/>
</dbReference>
<dbReference type="GO" id="GO:0005886">
    <property type="term" value="C:plasma membrane"/>
    <property type="evidence" value="ECO:0007669"/>
    <property type="project" value="UniProtKB-SubCell"/>
</dbReference>
<dbReference type="Pfam" id="PF11768">
    <property type="entry name" value="Frtz"/>
    <property type="match status" value="1"/>
</dbReference>
<keyword evidence="9" id="KW-0969">Cilium</keyword>
<evidence type="ECO:0000313" key="13">
    <source>
        <dbReference type="Ensembl" id="ENSCMMP00000015208.1"/>
    </source>
</evidence>
<proteinExistence type="inferred from homology"/>
<sequence>MNWNTMGRQCYICLSAIVNHLLKQKLTPDREAQLEASLGTFYAPTRPLLDTTVLEYRDPISRYARRFFHHLLRYQRFEKAFLLAVDIGARDLFMVSPFCCQDVSCQLLCTFKRICVVCSLRQILKIELFYLVCPLPS</sequence>
<keyword evidence="8" id="KW-0970">Cilium biogenesis/degradation</keyword>
<dbReference type="GO" id="GO:0007399">
    <property type="term" value="P:nervous system development"/>
    <property type="evidence" value="ECO:0007669"/>
    <property type="project" value="TreeGrafter"/>
</dbReference>
<name>A0A8C3C867_CAIMO</name>
<accession>A0A8C3C867</accession>
<evidence type="ECO:0000256" key="7">
    <source>
        <dbReference type="ARBA" id="ARBA00022737"/>
    </source>
</evidence>
<evidence type="ECO:0000256" key="6">
    <source>
        <dbReference type="ARBA" id="ARBA00022574"/>
    </source>
</evidence>
<dbReference type="AlphaFoldDB" id="A0A8C3C867"/>
<evidence type="ECO:0000256" key="4">
    <source>
        <dbReference type="ARBA" id="ARBA00022475"/>
    </source>
</evidence>
<comment type="subcellular location">
    <subcellularLocation>
        <location evidence="1">Cell membrane</location>
    </subcellularLocation>
    <subcellularLocation>
        <location evidence="2">Cytoplasm</location>
        <location evidence="2">Cytoskeleton</location>
        <location evidence="2">Cilium axoneme</location>
    </subcellularLocation>
</comment>
<evidence type="ECO:0000313" key="14">
    <source>
        <dbReference type="Proteomes" id="UP000694556"/>
    </source>
</evidence>
<reference evidence="13" key="3">
    <citation type="submission" date="2025-09" db="UniProtKB">
        <authorList>
            <consortium name="Ensembl"/>
        </authorList>
    </citation>
    <scope>IDENTIFICATION</scope>
</reference>
<dbReference type="Proteomes" id="UP000694556">
    <property type="component" value="Chromosome 3"/>
</dbReference>
<keyword evidence="10" id="KW-0472">Membrane</keyword>
<keyword evidence="7" id="KW-0677">Repeat</keyword>
<protein>
    <submittedName>
        <fullName evidence="13">Uncharacterized protein</fullName>
    </submittedName>
</protein>
<evidence type="ECO:0000256" key="9">
    <source>
        <dbReference type="ARBA" id="ARBA00023069"/>
    </source>
</evidence>
<dbReference type="GO" id="GO:0097541">
    <property type="term" value="C:axonemal basal plate"/>
    <property type="evidence" value="ECO:0007669"/>
    <property type="project" value="TreeGrafter"/>
</dbReference>
<evidence type="ECO:0000256" key="8">
    <source>
        <dbReference type="ARBA" id="ARBA00022794"/>
    </source>
</evidence>